<dbReference type="Proteomes" id="UP000186524">
    <property type="component" value="Unassembled WGS sequence"/>
</dbReference>
<keyword evidence="5" id="KW-1185">Reference proteome</keyword>
<protein>
    <recommendedName>
        <fullName evidence="6">Prepilin-type N-terminal cleavage/methylation domain-containing protein</fullName>
    </recommendedName>
</protein>
<comment type="subcellular location">
    <subcellularLocation>
        <location evidence="1">Cell surface</location>
    </subcellularLocation>
</comment>
<comment type="caution">
    <text evidence="4">The sequence shown here is derived from an EMBL/GenBank/DDBJ whole genome shotgun (WGS) entry which is preliminary data.</text>
</comment>
<evidence type="ECO:0000256" key="1">
    <source>
        <dbReference type="ARBA" id="ARBA00004241"/>
    </source>
</evidence>
<evidence type="ECO:0000313" key="5">
    <source>
        <dbReference type="Proteomes" id="UP000186524"/>
    </source>
</evidence>
<dbReference type="InterPro" id="IPR012902">
    <property type="entry name" value="N_methyl_site"/>
</dbReference>
<dbReference type="AlphaFoldDB" id="A0A1Q5P7T4"/>
<evidence type="ECO:0000313" key="4">
    <source>
        <dbReference type="EMBL" id="OKL38254.1"/>
    </source>
</evidence>
<dbReference type="PROSITE" id="PS00409">
    <property type="entry name" value="PROKAR_NTER_METHYL"/>
    <property type="match status" value="1"/>
</dbReference>
<dbReference type="Pfam" id="PF07963">
    <property type="entry name" value="N_methyl"/>
    <property type="match status" value="1"/>
</dbReference>
<organism evidence="4 5">
    <name type="scientific">Domibacillus mangrovi</name>
    <dbReference type="NCBI Taxonomy" id="1714354"/>
    <lineage>
        <taxon>Bacteria</taxon>
        <taxon>Bacillati</taxon>
        <taxon>Bacillota</taxon>
        <taxon>Bacilli</taxon>
        <taxon>Bacillales</taxon>
        <taxon>Bacillaceae</taxon>
        <taxon>Domibacillus</taxon>
    </lineage>
</organism>
<dbReference type="OrthoDB" id="2968679at2"/>
<proteinExistence type="predicted"/>
<keyword evidence="3" id="KW-1133">Transmembrane helix</keyword>
<dbReference type="EMBL" id="MRWQ01000001">
    <property type="protein sequence ID" value="OKL38254.1"/>
    <property type="molecule type" value="Genomic_DNA"/>
</dbReference>
<keyword evidence="3" id="KW-0812">Transmembrane</keyword>
<evidence type="ECO:0008006" key="6">
    <source>
        <dbReference type="Google" id="ProtNLM"/>
    </source>
</evidence>
<gene>
    <name evidence="4" type="ORF">BLL40_02190</name>
</gene>
<name>A0A1Q5P7T4_9BACI</name>
<accession>A0A1Q5P7T4</accession>
<evidence type="ECO:0000256" key="3">
    <source>
        <dbReference type="SAM" id="Phobius"/>
    </source>
</evidence>
<feature type="transmembrane region" description="Helical" evidence="3">
    <location>
        <begin position="12"/>
        <end position="30"/>
    </location>
</feature>
<dbReference type="GO" id="GO:0009986">
    <property type="term" value="C:cell surface"/>
    <property type="evidence" value="ECO:0007669"/>
    <property type="project" value="UniProtKB-SubCell"/>
</dbReference>
<keyword evidence="2" id="KW-0178">Competence</keyword>
<keyword evidence="3" id="KW-0472">Membrane</keyword>
<sequence length="149" mass="17008">MQQWLKNERGVTLIEVIVASALLTIVLLLISNVQLSGQRQFTDQTKQIDGQANVRLAFKWMTTDVRKQGNVHDVNKVQSSMEIGEISYTYSKAEKVILRDGAVIAENIDVFTPEYDEPQNKLTLTIKSVETPHQKNLSKEFKTVIYIRK</sequence>
<dbReference type="STRING" id="1714354.BLL40_02190"/>
<dbReference type="GO" id="GO:0030420">
    <property type="term" value="P:establishment of competence for transformation"/>
    <property type="evidence" value="ECO:0007669"/>
    <property type="project" value="UniProtKB-KW"/>
</dbReference>
<dbReference type="NCBIfam" id="TIGR02532">
    <property type="entry name" value="IV_pilin_GFxxxE"/>
    <property type="match status" value="1"/>
</dbReference>
<evidence type="ECO:0000256" key="2">
    <source>
        <dbReference type="ARBA" id="ARBA00023287"/>
    </source>
</evidence>
<reference evidence="4 5" key="1">
    <citation type="submission" date="2016-12" db="EMBL/GenBank/DDBJ databases">
        <title>Domibacillus sp. SAOS 44 whole genome sequencing.</title>
        <authorList>
            <person name="Verma A."/>
            <person name="Krishnamurthi S."/>
        </authorList>
    </citation>
    <scope>NUCLEOTIDE SEQUENCE [LARGE SCALE GENOMIC DNA]</scope>
    <source>
        <strain evidence="4 5">SAOS 44</strain>
    </source>
</reference>
<dbReference type="RefSeq" id="WP_073710259.1">
    <property type="nucleotide sequence ID" value="NZ_MRWQ01000001.1"/>
</dbReference>